<reference evidence="1" key="1">
    <citation type="submission" date="2018-06" db="EMBL/GenBank/DDBJ databases">
        <authorList>
            <person name="Zhirakovskaya E."/>
        </authorList>
    </citation>
    <scope>NUCLEOTIDE SEQUENCE</scope>
</reference>
<protein>
    <recommendedName>
        <fullName evidence="2">Nucleotidyl transferase AbiEii toxin, Type IV TA system</fullName>
    </recommendedName>
</protein>
<dbReference type="InterPro" id="IPR014942">
    <property type="entry name" value="AbiEii"/>
</dbReference>
<evidence type="ECO:0008006" key="2">
    <source>
        <dbReference type="Google" id="ProtNLM"/>
    </source>
</evidence>
<gene>
    <name evidence="1" type="ORF">MNBD_DELTA03-369</name>
</gene>
<proteinExistence type="predicted"/>
<sequence>MNHYFKPHFEILPPAQQQLWTELELTVDLGFVLYGGTAIALRLGHRTSVDFDFFLIKN</sequence>
<accession>A0A3B0W9I9</accession>
<dbReference type="Pfam" id="PF08843">
    <property type="entry name" value="AbiEii"/>
    <property type="match status" value="1"/>
</dbReference>
<dbReference type="AlphaFoldDB" id="A0A3B0W9I9"/>
<organism evidence="1">
    <name type="scientific">hydrothermal vent metagenome</name>
    <dbReference type="NCBI Taxonomy" id="652676"/>
    <lineage>
        <taxon>unclassified sequences</taxon>
        <taxon>metagenomes</taxon>
        <taxon>ecological metagenomes</taxon>
    </lineage>
</organism>
<evidence type="ECO:0000313" key="1">
    <source>
        <dbReference type="EMBL" id="VAW40374.1"/>
    </source>
</evidence>
<name>A0A3B0W9I9_9ZZZZ</name>
<dbReference type="EMBL" id="UOEX01000329">
    <property type="protein sequence ID" value="VAW40374.1"/>
    <property type="molecule type" value="Genomic_DNA"/>
</dbReference>